<dbReference type="OrthoDB" id="3263820at2759"/>
<feature type="compositionally biased region" description="Polar residues" evidence="1">
    <location>
        <begin position="167"/>
        <end position="176"/>
    </location>
</feature>
<feature type="compositionally biased region" description="Basic and acidic residues" evidence="1">
    <location>
        <begin position="156"/>
        <end position="165"/>
    </location>
</feature>
<evidence type="ECO:0000256" key="1">
    <source>
        <dbReference type="SAM" id="MobiDB-lite"/>
    </source>
</evidence>
<dbReference type="Proteomes" id="UP000663882">
    <property type="component" value="Unassembled WGS sequence"/>
</dbReference>
<proteinExistence type="predicted"/>
<accession>A0A814NMB5</accession>
<dbReference type="EMBL" id="CAJNOO010001098">
    <property type="protein sequence ID" value="CAF1095712.1"/>
    <property type="molecule type" value="Genomic_DNA"/>
</dbReference>
<comment type="caution">
    <text evidence="2">The sequence shown here is derived from an EMBL/GenBank/DDBJ whole genome shotgun (WGS) entry which is preliminary data.</text>
</comment>
<protein>
    <submittedName>
        <fullName evidence="2">Uncharacterized protein</fullName>
    </submittedName>
</protein>
<feature type="compositionally biased region" description="Basic and acidic residues" evidence="1">
    <location>
        <begin position="112"/>
        <end position="126"/>
    </location>
</feature>
<name>A0A814NMB5_9BILA</name>
<feature type="region of interest" description="Disordered" evidence="1">
    <location>
        <begin position="156"/>
        <end position="206"/>
    </location>
</feature>
<reference evidence="2" key="1">
    <citation type="submission" date="2021-02" db="EMBL/GenBank/DDBJ databases">
        <authorList>
            <person name="Nowell W R."/>
        </authorList>
    </citation>
    <scope>NUCLEOTIDE SEQUENCE</scope>
</reference>
<dbReference type="AlphaFoldDB" id="A0A814NMB5"/>
<feature type="region of interest" description="Disordered" evidence="1">
    <location>
        <begin position="95"/>
        <end position="133"/>
    </location>
</feature>
<evidence type="ECO:0000313" key="2">
    <source>
        <dbReference type="EMBL" id="CAF1095712.1"/>
    </source>
</evidence>
<evidence type="ECO:0000313" key="3">
    <source>
        <dbReference type="Proteomes" id="UP000663882"/>
    </source>
</evidence>
<organism evidence="2 3">
    <name type="scientific">Rotaria sordida</name>
    <dbReference type="NCBI Taxonomy" id="392033"/>
    <lineage>
        <taxon>Eukaryota</taxon>
        <taxon>Metazoa</taxon>
        <taxon>Spiralia</taxon>
        <taxon>Gnathifera</taxon>
        <taxon>Rotifera</taxon>
        <taxon>Eurotatoria</taxon>
        <taxon>Bdelloidea</taxon>
        <taxon>Philodinida</taxon>
        <taxon>Philodinidae</taxon>
        <taxon>Rotaria</taxon>
    </lineage>
</organism>
<gene>
    <name evidence="2" type="ORF">RFH988_LOCUS19043</name>
</gene>
<sequence>MQGININTQFFPYGEHKKKFEACLLRTTTDVLIVAEWHQLVTTTDKAKLTVGSCVGYKESTKKREKVIRGTIVITGTLQACNQQKNLLMAKVNKKKVQESNSDEEEESTDVQGDKNLLHSDDEHSTDSNNGCLNIDEQEEICDDDNPKTVEVEQVKNVQFEDKSQKNKTNVTTSNPEHIEENSKKTYPSSNKRIRSEDETEESPVSKRTYVSLARFDEMQMENKRLKKQVKMYQEYWMPRPTDPGVIGYFIGVAEILTSGGENQEKKEEKMEVISETLSISDAQLIRLQKENGTKTARSIVRACYPRSVRCDTNLEDIDDDFRRAIFAEKCEQLNEELSHRDAVINFNYESIETSASPVHEEQINFDNSLLSNSAFQNADKSCISDDEQNTINSSKTASIRPIEKIDLASVLASLKTRHSLSAVCINDICSLLCLLNVPDAPRSWFQVKKALNKSFVSPLDRKIWWICPSCKKATDNAFKCSDPICSWCFAPPASIPTYFYTFNIREQINSILAMTKDIYLSKHTKGTSFLNLPMRDIIDGAHYNKLLDKESGKFLTLTMNTDGIQPYNSTNKSIWPVTFVINEIKRNKRFSFQNLILGGVWPGLTKPKRFEMSAFLETIVVQLKELEQGSHFECRSGANFVRQFLKVFLICACMDKPAQALVQNLPEPTAQFGCGRCEIRGYTVRSSHNSDHFINCFPIEKSLTQPHVRTNDRYDHLLIVKQQNDAEIERITGRQLDRIAKRELKQKIIKNKQSEYGILGPCVLRQLEHFDVGFSFLSDNLHNVYHGVFVSMIMRSIKGTRREELEMIGNLNLFRSACLHLHDSTMNADIKNYIENMFSRSRYSITSKTIVQTLHSSGAIGRICNLFSNPNLHFFTSFKIGCVRFTTVDYSKSKVADDSAVLFRLTDESHFGLITSIFSDEDDDTLLEIWPISNPKTLHIFTNGQNIDIPSVQEGKLENNNNFYYVPVHDIVEKCVYWRRKSNNVIFFRFPNLEESS</sequence>